<keyword evidence="1" id="KW-0812">Transmembrane</keyword>
<proteinExistence type="predicted"/>
<evidence type="ECO:0000313" key="2">
    <source>
        <dbReference type="EMBL" id="AHH09686.1"/>
    </source>
</evidence>
<dbReference type="EMBL" id="CP005851">
    <property type="protein sequence ID" value="AHH09686.1"/>
    <property type="molecule type" value="Genomic_DNA"/>
</dbReference>
<feature type="transmembrane region" description="Helical" evidence="1">
    <location>
        <begin position="12"/>
        <end position="29"/>
    </location>
</feature>
<keyword evidence="1" id="KW-1133">Transmembrane helix</keyword>
<protein>
    <submittedName>
        <fullName evidence="2">Membrane spanning protein</fullName>
    </submittedName>
</protein>
<reference evidence="2" key="1">
    <citation type="submission" date="2016-10" db="EMBL/GenBank/DDBJ databases">
        <title>Comparative Genomics of Relapsing Fever Spirochetes.</title>
        <authorList>
            <person name="Schwan T.G."/>
            <person name="Raffel S.J."/>
            <person name="Porcella S.F."/>
            <person name="Martens C.A."/>
            <person name="Bruno D.P."/>
            <person name="Ricklefs S.M."/>
            <person name="Barbian K.B."/>
        </authorList>
    </citation>
    <scope>NUCLEOTIDE SEQUENCE</scope>
    <source>
        <strain evidence="2">SLO</strain>
    </source>
</reference>
<organism evidence="2 3">
    <name type="scientific">Borrelia parkeri SLO</name>
    <dbReference type="NCBI Taxonomy" id="1313294"/>
    <lineage>
        <taxon>Bacteria</taxon>
        <taxon>Pseudomonadati</taxon>
        <taxon>Spirochaetota</taxon>
        <taxon>Spirochaetia</taxon>
        <taxon>Spirochaetales</taxon>
        <taxon>Borreliaceae</taxon>
        <taxon>Borrelia</taxon>
    </lineage>
</organism>
<sequence>MDLETLSIKYRVFILIIFTLITIYLGFFLKNIKFDSNILKLIPKNKKPKK</sequence>
<name>A0ABM5PKH4_BORPR</name>
<keyword evidence="3" id="KW-1185">Reference proteome</keyword>
<accession>A0ABM5PKH4</accession>
<gene>
    <name evidence="2" type="ORF">BPA_0078101</name>
</gene>
<keyword evidence="1" id="KW-0472">Membrane</keyword>
<evidence type="ECO:0000313" key="3">
    <source>
        <dbReference type="Proteomes" id="UP000019331"/>
    </source>
</evidence>
<evidence type="ECO:0000256" key="1">
    <source>
        <dbReference type="SAM" id="Phobius"/>
    </source>
</evidence>
<dbReference type="Proteomes" id="UP000019331">
    <property type="component" value="Chromosome"/>
</dbReference>